<evidence type="ECO:0000256" key="1">
    <source>
        <dbReference type="SAM" id="SignalP"/>
    </source>
</evidence>
<evidence type="ECO:0000313" key="3">
    <source>
        <dbReference type="Proteomes" id="UP000524246"/>
    </source>
</evidence>
<organism evidence="2 3">
    <name type="scientific">SAR324 cluster bacterium</name>
    <dbReference type="NCBI Taxonomy" id="2024889"/>
    <lineage>
        <taxon>Bacteria</taxon>
        <taxon>Deltaproteobacteria</taxon>
        <taxon>SAR324 cluster</taxon>
    </lineage>
</organism>
<protein>
    <submittedName>
        <fullName evidence="2">Uncharacterized protein</fullName>
    </submittedName>
</protein>
<comment type="caution">
    <text evidence="2">The sequence shown here is derived from an EMBL/GenBank/DDBJ whole genome shotgun (WGS) entry which is preliminary data.</text>
</comment>
<dbReference type="Proteomes" id="UP000524246">
    <property type="component" value="Unassembled WGS sequence"/>
</dbReference>
<gene>
    <name evidence="2" type="ORF">GYA55_00610</name>
</gene>
<proteinExistence type="predicted"/>
<dbReference type="AlphaFoldDB" id="A0A7X9FPS5"/>
<feature type="chain" id="PRO_5030827468" evidence="1">
    <location>
        <begin position="20"/>
        <end position="165"/>
    </location>
</feature>
<accession>A0A7X9FPS5</accession>
<evidence type="ECO:0000313" key="2">
    <source>
        <dbReference type="EMBL" id="NMC61646.1"/>
    </source>
</evidence>
<feature type="signal peptide" evidence="1">
    <location>
        <begin position="1"/>
        <end position="19"/>
    </location>
</feature>
<reference evidence="2 3" key="1">
    <citation type="journal article" date="2020" name="Biotechnol. Biofuels">
        <title>New insights from the biogas microbiome by comprehensive genome-resolved metagenomics of nearly 1600 species originating from multiple anaerobic digesters.</title>
        <authorList>
            <person name="Campanaro S."/>
            <person name="Treu L."/>
            <person name="Rodriguez-R L.M."/>
            <person name="Kovalovszki A."/>
            <person name="Ziels R.M."/>
            <person name="Maus I."/>
            <person name="Zhu X."/>
            <person name="Kougias P.G."/>
            <person name="Basile A."/>
            <person name="Luo G."/>
            <person name="Schluter A."/>
            <person name="Konstantinidis K.T."/>
            <person name="Angelidaki I."/>
        </authorList>
    </citation>
    <scope>NUCLEOTIDE SEQUENCE [LARGE SCALE GENOMIC DNA]</scope>
    <source>
        <strain evidence="2">AS27yjCOA_65</strain>
    </source>
</reference>
<sequence>MRTIAFILVLLFHIFCAEAQELTATPTVTPTVTPSSTPVNSYCRNLVRLKKFRDGGILYKPINVHGARGATLIVQNFKYWYGPRKKNVYDVNCKKRIGALGFWSRGWPYGERYYGKPYGSGDSGQSLARKAKKVAGSSGGIIIVTRRFGVQINNFTKREGFVRSP</sequence>
<keyword evidence="1" id="KW-0732">Signal</keyword>
<name>A0A7X9FPS5_9DELT</name>
<dbReference type="EMBL" id="JAAZON010000022">
    <property type="protein sequence ID" value="NMC61646.1"/>
    <property type="molecule type" value="Genomic_DNA"/>
</dbReference>